<dbReference type="Pfam" id="PF00572">
    <property type="entry name" value="Ribosomal_L13"/>
    <property type="match status" value="1"/>
</dbReference>
<evidence type="ECO:0000313" key="5">
    <source>
        <dbReference type="EMBL" id="OGD98052.1"/>
    </source>
</evidence>
<dbReference type="InterPro" id="IPR005822">
    <property type="entry name" value="Ribosomal_uL13"/>
</dbReference>
<comment type="subunit">
    <text evidence="4">Part of the 50S ribosomal subunit.</text>
</comment>
<keyword evidence="2 4" id="KW-0689">Ribosomal protein</keyword>
<dbReference type="AlphaFoldDB" id="A0A1F5H1L4"/>
<organism evidence="5 6">
    <name type="scientific">Candidatus Curtissbacteria bacterium RIFCSPLOWO2_01_FULL_38_11b</name>
    <dbReference type="NCBI Taxonomy" id="1797725"/>
    <lineage>
        <taxon>Bacteria</taxon>
        <taxon>Candidatus Curtissiibacteriota</taxon>
    </lineage>
</organism>
<evidence type="ECO:0000256" key="2">
    <source>
        <dbReference type="ARBA" id="ARBA00022980"/>
    </source>
</evidence>
<name>A0A1F5H1L4_9BACT</name>
<dbReference type="HAMAP" id="MF_01366">
    <property type="entry name" value="Ribosomal_uL13"/>
    <property type="match status" value="1"/>
</dbReference>
<evidence type="ECO:0000313" key="6">
    <source>
        <dbReference type="Proteomes" id="UP000176740"/>
    </source>
</evidence>
<dbReference type="GO" id="GO:0017148">
    <property type="term" value="P:negative regulation of translation"/>
    <property type="evidence" value="ECO:0007669"/>
    <property type="project" value="TreeGrafter"/>
</dbReference>
<dbReference type="CDD" id="cd00392">
    <property type="entry name" value="Ribosomal_L13"/>
    <property type="match status" value="1"/>
</dbReference>
<comment type="function">
    <text evidence="4">This protein is one of the early assembly proteins of the 50S ribosomal subunit, although it is not seen to bind rRNA by itself. It is important during the early stages of 50S assembly.</text>
</comment>
<dbReference type="PANTHER" id="PTHR11545">
    <property type="entry name" value="RIBOSOMAL PROTEIN L13"/>
    <property type="match status" value="1"/>
</dbReference>
<dbReference type="PIRSF" id="PIRSF002181">
    <property type="entry name" value="Ribosomal_L13"/>
    <property type="match status" value="1"/>
</dbReference>
<dbReference type="Proteomes" id="UP000176740">
    <property type="component" value="Unassembled WGS sequence"/>
</dbReference>
<reference evidence="5 6" key="1">
    <citation type="journal article" date="2016" name="Nat. Commun.">
        <title>Thousands of microbial genomes shed light on interconnected biogeochemical processes in an aquifer system.</title>
        <authorList>
            <person name="Anantharaman K."/>
            <person name="Brown C.T."/>
            <person name="Hug L.A."/>
            <person name="Sharon I."/>
            <person name="Castelle C.J."/>
            <person name="Probst A.J."/>
            <person name="Thomas B.C."/>
            <person name="Singh A."/>
            <person name="Wilkins M.J."/>
            <person name="Karaoz U."/>
            <person name="Brodie E.L."/>
            <person name="Williams K.H."/>
            <person name="Hubbard S.S."/>
            <person name="Banfield J.F."/>
        </authorList>
    </citation>
    <scope>NUCLEOTIDE SEQUENCE [LARGE SCALE GENOMIC DNA]</scope>
</reference>
<proteinExistence type="inferred from homology"/>
<dbReference type="STRING" id="1797725.A3A49_00755"/>
<accession>A0A1F5H1L4</accession>
<comment type="similarity">
    <text evidence="1 4">Belongs to the universal ribosomal protein uL13 family.</text>
</comment>
<dbReference type="InterPro" id="IPR036899">
    <property type="entry name" value="Ribosomal_uL13_sf"/>
</dbReference>
<dbReference type="NCBIfam" id="TIGR01066">
    <property type="entry name" value="rplM_bact"/>
    <property type="match status" value="1"/>
</dbReference>
<dbReference type="GO" id="GO:0006412">
    <property type="term" value="P:translation"/>
    <property type="evidence" value="ECO:0007669"/>
    <property type="project" value="UniProtKB-UniRule"/>
</dbReference>
<evidence type="ECO:0000256" key="4">
    <source>
        <dbReference type="HAMAP-Rule" id="MF_01366"/>
    </source>
</evidence>
<gene>
    <name evidence="4" type="primary">rplM</name>
    <name evidence="5" type="ORF">A3A49_00755</name>
</gene>
<dbReference type="Gene3D" id="3.90.1180.10">
    <property type="entry name" value="Ribosomal protein L13"/>
    <property type="match status" value="1"/>
</dbReference>
<keyword evidence="3 4" id="KW-0687">Ribonucleoprotein</keyword>
<dbReference type="SUPFAM" id="SSF52161">
    <property type="entry name" value="Ribosomal protein L13"/>
    <property type="match status" value="1"/>
</dbReference>
<protein>
    <recommendedName>
        <fullName evidence="4">Large ribosomal subunit protein uL13</fullName>
    </recommendedName>
</protein>
<dbReference type="InterPro" id="IPR005823">
    <property type="entry name" value="Ribosomal_uL13_bac-type"/>
</dbReference>
<dbReference type="EMBL" id="MFBO01000018">
    <property type="protein sequence ID" value="OGD98052.1"/>
    <property type="molecule type" value="Genomic_DNA"/>
</dbReference>
<dbReference type="GO" id="GO:0022625">
    <property type="term" value="C:cytosolic large ribosomal subunit"/>
    <property type="evidence" value="ECO:0007669"/>
    <property type="project" value="TreeGrafter"/>
</dbReference>
<dbReference type="GO" id="GO:0003729">
    <property type="term" value="F:mRNA binding"/>
    <property type="evidence" value="ECO:0007669"/>
    <property type="project" value="TreeGrafter"/>
</dbReference>
<comment type="caution">
    <text evidence="5">The sequence shown here is derived from an EMBL/GenBank/DDBJ whole genome shotgun (WGS) entry which is preliminary data.</text>
</comment>
<dbReference type="GO" id="GO:0003735">
    <property type="term" value="F:structural constituent of ribosome"/>
    <property type="evidence" value="ECO:0007669"/>
    <property type="project" value="InterPro"/>
</dbReference>
<dbReference type="PANTHER" id="PTHR11545:SF2">
    <property type="entry name" value="LARGE RIBOSOMAL SUBUNIT PROTEIN UL13M"/>
    <property type="match status" value="1"/>
</dbReference>
<sequence>MKNIKLKDIKKDWHLIDAKDKVLGRLCSQAAVYLMGKNKSYFTPYLDTGDFVVIINAKDVKLTGKKEIQKKYWRHSGFPGGISVKTASQIRAENPQTLIRHAISGMLPKTTLGKQMIKKLYVYDQKNHPHETEFKN</sequence>
<evidence type="ECO:0000256" key="1">
    <source>
        <dbReference type="ARBA" id="ARBA00006227"/>
    </source>
</evidence>
<evidence type="ECO:0000256" key="3">
    <source>
        <dbReference type="ARBA" id="ARBA00023274"/>
    </source>
</evidence>